<comment type="caution">
    <text evidence="2">The sequence shown here is derived from an EMBL/GenBank/DDBJ whole genome shotgun (WGS) entry which is preliminary data.</text>
</comment>
<sequence>MVTVVADAMRPSRGGEAASTRGASVGSASDRSPSAFVLRRPGRRAMFADPTCEDLRGILQSGTNMAASQHHDAPARRAGKATGEREKSEDGMKYQCPPTDSTATPSVDELSRERRGRWPS</sequence>
<gene>
    <name evidence="2" type="ORF">EYF80_025569</name>
</gene>
<feature type="region of interest" description="Disordered" evidence="1">
    <location>
        <begin position="58"/>
        <end position="120"/>
    </location>
</feature>
<feature type="region of interest" description="Disordered" evidence="1">
    <location>
        <begin position="1"/>
        <end position="36"/>
    </location>
</feature>
<keyword evidence="3" id="KW-1185">Reference proteome</keyword>
<feature type="compositionally biased region" description="Basic and acidic residues" evidence="1">
    <location>
        <begin position="82"/>
        <end position="92"/>
    </location>
</feature>
<evidence type="ECO:0000313" key="3">
    <source>
        <dbReference type="Proteomes" id="UP000314294"/>
    </source>
</evidence>
<reference evidence="2 3" key="1">
    <citation type="submission" date="2019-03" db="EMBL/GenBank/DDBJ databases">
        <title>First draft genome of Liparis tanakae, snailfish: a comprehensive survey of snailfish specific genes.</title>
        <authorList>
            <person name="Kim W."/>
            <person name="Song I."/>
            <person name="Jeong J.-H."/>
            <person name="Kim D."/>
            <person name="Kim S."/>
            <person name="Ryu S."/>
            <person name="Song J.Y."/>
            <person name="Lee S.K."/>
        </authorList>
    </citation>
    <scope>NUCLEOTIDE SEQUENCE [LARGE SCALE GENOMIC DNA]</scope>
    <source>
        <tissue evidence="2">Muscle</tissue>
    </source>
</reference>
<evidence type="ECO:0000256" key="1">
    <source>
        <dbReference type="SAM" id="MobiDB-lite"/>
    </source>
</evidence>
<name>A0A4Z2HF10_9TELE</name>
<accession>A0A4Z2HF10</accession>
<dbReference type="AlphaFoldDB" id="A0A4Z2HF10"/>
<evidence type="ECO:0000313" key="2">
    <source>
        <dbReference type="EMBL" id="TNN64201.1"/>
    </source>
</evidence>
<organism evidence="2 3">
    <name type="scientific">Liparis tanakae</name>
    <name type="common">Tanaka's snailfish</name>
    <dbReference type="NCBI Taxonomy" id="230148"/>
    <lineage>
        <taxon>Eukaryota</taxon>
        <taxon>Metazoa</taxon>
        <taxon>Chordata</taxon>
        <taxon>Craniata</taxon>
        <taxon>Vertebrata</taxon>
        <taxon>Euteleostomi</taxon>
        <taxon>Actinopterygii</taxon>
        <taxon>Neopterygii</taxon>
        <taxon>Teleostei</taxon>
        <taxon>Neoteleostei</taxon>
        <taxon>Acanthomorphata</taxon>
        <taxon>Eupercaria</taxon>
        <taxon>Perciformes</taxon>
        <taxon>Cottioidei</taxon>
        <taxon>Cottales</taxon>
        <taxon>Liparidae</taxon>
        <taxon>Liparis</taxon>
    </lineage>
</organism>
<dbReference type="EMBL" id="SRLO01000257">
    <property type="protein sequence ID" value="TNN64201.1"/>
    <property type="molecule type" value="Genomic_DNA"/>
</dbReference>
<proteinExistence type="predicted"/>
<dbReference type="Proteomes" id="UP000314294">
    <property type="component" value="Unassembled WGS sequence"/>
</dbReference>
<protein>
    <submittedName>
        <fullName evidence="2">Uncharacterized protein</fullName>
    </submittedName>
</protein>